<feature type="region of interest" description="Disordered" evidence="1">
    <location>
        <begin position="1"/>
        <end position="157"/>
    </location>
</feature>
<keyword evidence="2" id="KW-0808">Transferase</keyword>
<dbReference type="InterPro" id="IPR001452">
    <property type="entry name" value="SH3_domain"/>
</dbReference>
<protein>
    <submittedName>
        <fullName evidence="2">Kinase C and casein kinase substrate in neurons 1</fullName>
    </submittedName>
</protein>
<dbReference type="OrthoDB" id="6020302at2759"/>
<dbReference type="PANTHER" id="PTHR45929">
    <property type="entry name" value="JAK PATHWAY SIGNAL TRANSDUCTION ADAPTOR MOLECULE"/>
    <property type="match status" value="1"/>
</dbReference>
<feature type="compositionally biased region" description="Polar residues" evidence="1">
    <location>
        <begin position="1"/>
        <end position="48"/>
    </location>
</feature>
<reference evidence="2" key="1">
    <citation type="submission" date="2020-04" db="EMBL/GenBank/DDBJ databases">
        <authorList>
            <person name="Alioto T."/>
            <person name="Alioto T."/>
            <person name="Gomez Garrido J."/>
        </authorList>
    </citation>
    <scope>NUCLEOTIDE SEQUENCE</scope>
    <source>
        <strain evidence="2">A484AB</strain>
    </source>
</reference>
<dbReference type="InterPro" id="IPR050670">
    <property type="entry name" value="STAM"/>
</dbReference>
<dbReference type="InterPro" id="IPR036028">
    <property type="entry name" value="SH3-like_dom_sf"/>
</dbReference>
<evidence type="ECO:0000313" key="2">
    <source>
        <dbReference type="EMBL" id="CAB4019181.1"/>
    </source>
</evidence>
<comment type="caution">
    <text evidence="2">The sequence shown here is derived from an EMBL/GenBank/DDBJ whole genome shotgun (WGS) entry which is preliminary data.</text>
</comment>
<dbReference type="GO" id="GO:0043328">
    <property type="term" value="P:protein transport to vacuole involved in ubiquitin-dependent protein catabolic process via the multivesicular body sorting pathway"/>
    <property type="evidence" value="ECO:0007669"/>
    <property type="project" value="TreeGrafter"/>
</dbReference>
<dbReference type="PROSITE" id="PS50002">
    <property type="entry name" value="SH3"/>
    <property type="match status" value="1"/>
</dbReference>
<dbReference type="SUPFAM" id="SSF50044">
    <property type="entry name" value="SH3-domain"/>
    <property type="match status" value="1"/>
</dbReference>
<dbReference type="PRINTS" id="PR00452">
    <property type="entry name" value="SH3DOMAIN"/>
</dbReference>
<keyword evidence="3" id="KW-1185">Reference proteome</keyword>
<proteinExistence type="predicted"/>
<name>A0A6S7JSJ6_PARCT</name>
<dbReference type="Proteomes" id="UP001152795">
    <property type="component" value="Unassembled WGS sequence"/>
</dbReference>
<accession>A0A6S7JSJ6</accession>
<dbReference type="Pfam" id="PF00018">
    <property type="entry name" value="SH3_1"/>
    <property type="match status" value="1"/>
</dbReference>
<dbReference type="EMBL" id="CACRXK020010334">
    <property type="protein sequence ID" value="CAB4019181.1"/>
    <property type="molecule type" value="Genomic_DNA"/>
</dbReference>
<dbReference type="Gene3D" id="2.30.30.40">
    <property type="entry name" value="SH3 Domains"/>
    <property type="match status" value="1"/>
</dbReference>
<dbReference type="SMART" id="SM00326">
    <property type="entry name" value="SH3"/>
    <property type="match status" value="1"/>
</dbReference>
<evidence type="ECO:0000313" key="3">
    <source>
        <dbReference type="Proteomes" id="UP001152795"/>
    </source>
</evidence>
<dbReference type="PANTHER" id="PTHR45929:SF3">
    <property type="entry name" value="JAK PATHWAY SIGNAL TRANSDUCTION ADAPTOR MOLECULE"/>
    <property type="match status" value="1"/>
</dbReference>
<organism evidence="2 3">
    <name type="scientific">Paramuricea clavata</name>
    <name type="common">Red gorgonian</name>
    <name type="synonym">Violescent sea-whip</name>
    <dbReference type="NCBI Taxonomy" id="317549"/>
    <lineage>
        <taxon>Eukaryota</taxon>
        <taxon>Metazoa</taxon>
        <taxon>Cnidaria</taxon>
        <taxon>Anthozoa</taxon>
        <taxon>Octocorallia</taxon>
        <taxon>Malacalcyonacea</taxon>
        <taxon>Plexauridae</taxon>
        <taxon>Paramuricea</taxon>
    </lineage>
</organism>
<feature type="compositionally biased region" description="Polar residues" evidence="1">
    <location>
        <begin position="70"/>
        <end position="111"/>
    </location>
</feature>
<sequence length="251" mass="27681">MTSPVQHDNTRLSESISYDSFSGSTEWSNEDVSPNNNLDYDNPRSSYYQKPASALRESSSHDERYRSPSIVDQYTDAWNRSTTFSPTNEYQNGYSTYDQPSGINYYSNPGTSGDYDPNGTSNTKPLSATEGMVDQDNESVDGISQGEPTGPSLNPFDNDDDDYVVEDDNVDTGTPLINGDIIENDIPENTADIPGVPVRAKYDYEASEDDELSFHVGDIITQLSGEDGQGWCKGRLNDAEGLFPAKWVEAV</sequence>
<gene>
    <name evidence="2" type="ORF">PACLA_8A020781</name>
</gene>
<dbReference type="AlphaFoldDB" id="A0A6S7JSJ6"/>
<evidence type="ECO:0000256" key="1">
    <source>
        <dbReference type="SAM" id="MobiDB-lite"/>
    </source>
</evidence>
<dbReference type="GO" id="GO:0033565">
    <property type="term" value="C:ESCRT-0 complex"/>
    <property type="evidence" value="ECO:0007669"/>
    <property type="project" value="TreeGrafter"/>
</dbReference>
<keyword evidence="2" id="KW-0418">Kinase</keyword>
<dbReference type="GO" id="GO:0016301">
    <property type="term" value="F:kinase activity"/>
    <property type="evidence" value="ECO:0007669"/>
    <property type="project" value="UniProtKB-KW"/>
</dbReference>